<protein>
    <recommendedName>
        <fullName evidence="2">non-specific serine/threonine protein kinase</fullName>
        <ecNumber evidence="2">2.7.11.1</ecNumber>
    </recommendedName>
</protein>
<evidence type="ECO:0000256" key="3">
    <source>
        <dbReference type="ARBA" id="ARBA00022527"/>
    </source>
</evidence>
<evidence type="ECO:0000256" key="4">
    <source>
        <dbReference type="ARBA" id="ARBA00022679"/>
    </source>
</evidence>
<dbReference type="AlphaFoldDB" id="A0A7J8XHG3"/>
<evidence type="ECO:0000256" key="6">
    <source>
        <dbReference type="ARBA" id="ARBA00022729"/>
    </source>
</evidence>
<keyword evidence="9" id="KW-0067">ATP-binding</keyword>
<dbReference type="SUPFAM" id="SSF56112">
    <property type="entry name" value="Protein kinase-like (PK-like)"/>
    <property type="match status" value="1"/>
</dbReference>
<dbReference type="SMART" id="SM00220">
    <property type="entry name" value="S_TKc"/>
    <property type="match status" value="1"/>
</dbReference>
<comment type="catalytic activity">
    <reaction evidence="14">
        <text>L-seryl-[protein] + ATP = O-phospho-L-seryl-[protein] + ADP + H(+)</text>
        <dbReference type="Rhea" id="RHEA:17989"/>
        <dbReference type="Rhea" id="RHEA-COMP:9863"/>
        <dbReference type="Rhea" id="RHEA-COMP:11604"/>
        <dbReference type="ChEBI" id="CHEBI:15378"/>
        <dbReference type="ChEBI" id="CHEBI:29999"/>
        <dbReference type="ChEBI" id="CHEBI:30616"/>
        <dbReference type="ChEBI" id="CHEBI:83421"/>
        <dbReference type="ChEBI" id="CHEBI:456216"/>
        <dbReference type="EC" id="2.7.11.1"/>
    </reaction>
</comment>
<evidence type="ECO:0000256" key="8">
    <source>
        <dbReference type="ARBA" id="ARBA00022777"/>
    </source>
</evidence>
<sequence>VGLYWWNRQPSAKIEEFVTKFGPFASKPYSYEEIKKMTNKFNDKLRQGGFRSVYKGKLSNGHLVVIKFLSEMKGYGEDFMNEVASISRTSHVNILELLTLYDIALGIARGLKYLHQGCNTRILHFDIKPHNILLDKNFCPKISDFGLSKLCERKESVVSMTGARGTAGYIALEVFFRNLGGVSHKFDVYSYGMMHLDQSMNLNINVERTKEEEEITKKLIAVSLWCIQTNPLDRPPMAKVIEMLQGSLQSLELPPRPT</sequence>
<keyword evidence="7" id="KW-0547">Nucleotide-binding</keyword>
<dbReference type="InterPro" id="IPR045874">
    <property type="entry name" value="LRK10/LRL21-25-like"/>
</dbReference>
<dbReference type="PROSITE" id="PS00108">
    <property type="entry name" value="PROTEIN_KINASE_ST"/>
    <property type="match status" value="1"/>
</dbReference>
<comment type="subcellular location">
    <subcellularLocation>
        <location evidence="1">Membrane</location>
        <topology evidence="1">Single-pass type I membrane protein</topology>
    </subcellularLocation>
</comment>
<comment type="caution">
    <text evidence="16">The sequence shown here is derived from an EMBL/GenBank/DDBJ whole genome shotgun (WGS) entry which is preliminary data.</text>
</comment>
<evidence type="ECO:0000256" key="13">
    <source>
        <dbReference type="ARBA" id="ARBA00047899"/>
    </source>
</evidence>
<dbReference type="Gene3D" id="3.30.200.20">
    <property type="entry name" value="Phosphorylase Kinase, domain 1"/>
    <property type="match status" value="1"/>
</dbReference>
<dbReference type="PROSITE" id="PS50011">
    <property type="entry name" value="PROTEIN_KINASE_DOM"/>
    <property type="match status" value="1"/>
</dbReference>
<dbReference type="Pfam" id="PF00069">
    <property type="entry name" value="Pkinase"/>
    <property type="match status" value="1"/>
</dbReference>
<organism evidence="16 17">
    <name type="scientific">Gossypium aridum</name>
    <name type="common">American cotton</name>
    <name type="synonym">Erioxylum aridum</name>
    <dbReference type="NCBI Taxonomy" id="34290"/>
    <lineage>
        <taxon>Eukaryota</taxon>
        <taxon>Viridiplantae</taxon>
        <taxon>Streptophyta</taxon>
        <taxon>Embryophyta</taxon>
        <taxon>Tracheophyta</taxon>
        <taxon>Spermatophyta</taxon>
        <taxon>Magnoliopsida</taxon>
        <taxon>eudicotyledons</taxon>
        <taxon>Gunneridae</taxon>
        <taxon>Pentapetalae</taxon>
        <taxon>rosids</taxon>
        <taxon>malvids</taxon>
        <taxon>Malvales</taxon>
        <taxon>Malvaceae</taxon>
        <taxon>Malvoideae</taxon>
        <taxon>Gossypium</taxon>
    </lineage>
</organism>
<dbReference type="InterPro" id="IPR008271">
    <property type="entry name" value="Ser/Thr_kinase_AS"/>
</dbReference>
<evidence type="ECO:0000256" key="5">
    <source>
        <dbReference type="ARBA" id="ARBA00022692"/>
    </source>
</evidence>
<evidence type="ECO:0000256" key="1">
    <source>
        <dbReference type="ARBA" id="ARBA00004479"/>
    </source>
</evidence>
<dbReference type="Gene3D" id="1.10.510.10">
    <property type="entry name" value="Transferase(Phosphotransferase) domain 1"/>
    <property type="match status" value="1"/>
</dbReference>
<evidence type="ECO:0000256" key="12">
    <source>
        <dbReference type="ARBA" id="ARBA00023180"/>
    </source>
</evidence>
<keyword evidence="5" id="KW-0812">Transmembrane</keyword>
<dbReference type="EC" id="2.7.11.1" evidence="2"/>
<dbReference type="InterPro" id="IPR000719">
    <property type="entry name" value="Prot_kinase_dom"/>
</dbReference>
<dbReference type="GO" id="GO:0016020">
    <property type="term" value="C:membrane"/>
    <property type="evidence" value="ECO:0007669"/>
    <property type="project" value="UniProtKB-SubCell"/>
</dbReference>
<keyword evidence="8" id="KW-0418">Kinase</keyword>
<keyword evidence="3" id="KW-0723">Serine/threonine-protein kinase</keyword>
<gene>
    <name evidence="16" type="ORF">Goari_014129</name>
</gene>
<dbReference type="EMBL" id="JABFAA010000007">
    <property type="protein sequence ID" value="MBA0686530.1"/>
    <property type="molecule type" value="Genomic_DNA"/>
</dbReference>
<keyword evidence="10" id="KW-1133">Transmembrane helix</keyword>
<dbReference type="GO" id="GO:0005524">
    <property type="term" value="F:ATP binding"/>
    <property type="evidence" value="ECO:0007669"/>
    <property type="project" value="UniProtKB-KW"/>
</dbReference>
<keyword evidence="12" id="KW-0325">Glycoprotein</keyword>
<feature type="non-terminal residue" evidence="16">
    <location>
        <position position="258"/>
    </location>
</feature>
<keyword evidence="4" id="KW-0808">Transferase</keyword>
<evidence type="ECO:0000256" key="9">
    <source>
        <dbReference type="ARBA" id="ARBA00022840"/>
    </source>
</evidence>
<dbReference type="FunFam" id="1.10.510.10:FF:001023">
    <property type="entry name" value="Os07g0541700 protein"/>
    <property type="match status" value="1"/>
</dbReference>
<evidence type="ECO:0000256" key="10">
    <source>
        <dbReference type="ARBA" id="ARBA00022989"/>
    </source>
</evidence>
<dbReference type="GO" id="GO:0004674">
    <property type="term" value="F:protein serine/threonine kinase activity"/>
    <property type="evidence" value="ECO:0007669"/>
    <property type="project" value="UniProtKB-KW"/>
</dbReference>
<evidence type="ECO:0000259" key="15">
    <source>
        <dbReference type="PROSITE" id="PS50011"/>
    </source>
</evidence>
<evidence type="ECO:0000256" key="2">
    <source>
        <dbReference type="ARBA" id="ARBA00012513"/>
    </source>
</evidence>
<evidence type="ECO:0000256" key="7">
    <source>
        <dbReference type="ARBA" id="ARBA00022741"/>
    </source>
</evidence>
<evidence type="ECO:0000313" key="16">
    <source>
        <dbReference type="EMBL" id="MBA0686530.1"/>
    </source>
</evidence>
<keyword evidence="11" id="KW-0472">Membrane</keyword>
<dbReference type="InterPro" id="IPR011009">
    <property type="entry name" value="Kinase-like_dom_sf"/>
</dbReference>
<comment type="catalytic activity">
    <reaction evidence="13">
        <text>L-threonyl-[protein] + ATP = O-phospho-L-threonyl-[protein] + ADP + H(+)</text>
        <dbReference type="Rhea" id="RHEA:46608"/>
        <dbReference type="Rhea" id="RHEA-COMP:11060"/>
        <dbReference type="Rhea" id="RHEA-COMP:11605"/>
        <dbReference type="ChEBI" id="CHEBI:15378"/>
        <dbReference type="ChEBI" id="CHEBI:30013"/>
        <dbReference type="ChEBI" id="CHEBI:30616"/>
        <dbReference type="ChEBI" id="CHEBI:61977"/>
        <dbReference type="ChEBI" id="CHEBI:456216"/>
        <dbReference type="EC" id="2.7.11.1"/>
    </reaction>
</comment>
<name>A0A7J8XHG3_GOSAI</name>
<evidence type="ECO:0000313" key="17">
    <source>
        <dbReference type="Proteomes" id="UP000593577"/>
    </source>
</evidence>
<proteinExistence type="predicted"/>
<reference evidence="16 17" key="1">
    <citation type="journal article" date="2019" name="Genome Biol. Evol.">
        <title>Insights into the evolution of the New World diploid cottons (Gossypium, subgenus Houzingenia) based on genome sequencing.</title>
        <authorList>
            <person name="Grover C.E."/>
            <person name="Arick M.A. 2nd"/>
            <person name="Thrash A."/>
            <person name="Conover J.L."/>
            <person name="Sanders W.S."/>
            <person name="Peterson D.G."/>
            <person name="Frelichowski J.E."/>
            <person name="Scheffler J.A."/>
            <person name="Scheffler B.E."/>
            <person name="Wendel J.F."/>
        </authorList>
    </citation>
    <scope>NUCLEOTIDE SEQUENCE [LARGE SCALE GENOMIC DNA]</scope>
    <source>
        <strain evidence="16">185</strain>
        <tissue evidence="16">Leaf</tissue>
    </source>
</reference>
<accession>A0A7J8XHG3</accession>
<dbReference type="Proteomes" id="UP000593577">
    <property type="component" value="Unassembled WGS sequence"/>
</dbReference>
<evidence type="ECO:0000256" key="11">
    <source>
        <dbReference type="ARBA" id="ARBA00023136"/>
    </source>
</evidence>
<evidence type="ECO:0000256" key="14">
    <source>
        <dbReference type="ARBA" id="ARBA00048679"/>
    </source>
</evidence>
<dbReference type="PANTHER" id="PTHR27009">
    <property type="entry name" value="RUST RESISTANCE KINASE LR10-RELATED"/>
    <property type="match status" value="1"/>
</dbReference>
<keyword evidence="6" id="KW-0732">Signal</keyword>
<feature type="domain" description="Protein kinase" evidence="15">
    <location>
        <begin position="1"/>
        <end position="248"/>
    </location>
</feature>
<keyword evidence="17" id="KW-1185">Reference proteome</keyword>